<protein>
    <submittedName>
        <fullName evidence="3">Acyl-CoA thioesterase</fullName>
    </submittedName>
</protein>
<proteinExistence type="inferred from homology"/>
<dbReference type="InterPro" id="IPR050563">
    <property type="entry name" value="4-hydroxybenzoyl-CoA_TE"/>
</dbReference>
<dbReference type="Proteomes" id="UP001196873">
    <property type="component" value="Unassembled WGS sequence"/>
</dbReference>
<sequence>MIHEIFVYVAKKCEYCKRKQNAYKHLNVGNNINRKKKHLKMEEIEYHHRLPMQLRFTDADQFGHINNTAYFQYYDTAKIDYVRQVCDIPKGNYAIFAAHVEADFLAQVHSTDHVEVQTAITEVGTKSFTLLQRLVDTDTQEVKCIGRTIMVAYDLKQNKSMPMLPEWIDAICKFEGRDVRRKG</sequence>
<dbReference type="InterPro" id="IPR029069">
    <property type="entry name" value="HotDog_dom_sf"/>
</dbReference>
<dbReference type="PANTHER" id="PTHR31793:SF27">
    <property type="entry name" value="NOVEL THIOESTERASE SUPERFAMILY DOMAIN AND SAPOSIN A-TYPE DOMAIN CONTAINING PROTEIN (0610012H03RIK)"/>
    <property type="match status" value="1"/>
</dbReference>
<name>A0AAW4NRR1_9BACT</name>
<evidence type="ECO:0000256" key="2">
    <source>
        <dbReference type="ARBA" id="ARBA00022801"/>
    </source>
</evidence>
<dbReference type="GO" id="GO:0047617">
    <property type="term" value="F:fatty acyl-CoA hydrolase activity"/>
    <property type="evidence" value="ECO:0007669"/>
    <property type="project" value="TreeGrafter"/>
</dbReference>
<dbReference type="Pfam" id="PF13279">
    <property type="entry name" value="4HBT_2"/>
    <property type="match status" value="1"/>
</dbReference>
<comment type="similarity">
    <text evidence="1">Belongs to the 4-hydroxybenzoyl-CoA thioesterase family.</text>
</comment>
<evidence type="ECO:0000313" key="4">
    <source>
        <dbReference type="Proteomes" id="UP001196873"/>
    </source>
</evidence>
<dbReference type="CDD" id="cd00586">
    <property type="entry name" value="4HBT"/>
    <property type="match status" value="1"/>
</dbReference>
<accession>A0AAW4NRR1</accession>
<dbReference type="SUPFAM" id="SSF54637">
    <property type="entry name" value="Thioesterase/thiol ester dehydrase-isomerase"/>
    <property type="match status" value="1"/>
</dbReference>
<evidence type="ECO:0000256" key="1">
    <source>
        <dbReference type="ARBA" id="ARBA00005953"/>
    </source>
</evidence>
<keyword evidence="2" id="KW-0378">Hydrolase</keyword>
<reference evidence="3" key="1">
    <citation type="submission" date="2021-07" db="EMBL/GenBank/DDBJ databases">
        <title>Genomic diversity and antimicrobial resistance of Prevotella spp. isolated from chronic lung disease airways.</title>
        <authorList>
            <person name="Webb K.A."/>
            <person name="Olagoke O.S."/>
            <person name="Baird T."/>
            <person name="Neill J."/>
            <person name="Pham A."/>
            <person name="Wells T.J."/>
            <person name="Ramsay K.A."/>
            <person name="Bell S.C."/>
            <person name="Sarovich D.S."/>
            <person name="Price E.P."/>
        </authorList>
    </citation>
    <scope>NUCLEOTIDE SEQUENCE</scope>
    <source>
        <strain evidence="3">SCHI0047.S.3</strain>
    </source>
</reference>
<dbReference type="EMBL" id="JAHXRF010000013">
    <property type="protein sequence ID" value="MBW4866217.1"/>
    <property type="molecule type" value="Genomic_DNA"/>
</dbReference>
<gene>
    <name evidence="3" type="ORF">KZY68_09400</name>
</gene>
<dbReference type="AlphaFoldDB" id="A0AAW4NRR1"/>
<dbReference type="PANTHER" id="PTHR31793">
    <property type="entry name" value="4-HYDROXYBENZOYL-COA THIOESTERASE FAMILY MEMBER"/>
    <property type="match status" value="1"/>
</dbReference>
<organism evidence="3 4">
    <name type="scientific">Segatella salivae</name>
    <dbReference type="NCBI Taxonomy" id="228604"/>
    <lineage>
        <taxon>Bacteria</taxon>
        <taxon>Pseudomonadati</taxon>
        <taxon>Bacteroidota</taxon>
        <taxon>Bacteroidia</taxon>
        <taxon>Bacteroidales</taxon>
        <taxon>Prevotellaceae</taxon>
        <taxon>Segatella</taxon>
    </lineage>
</organism>
<evidence type="ECO:0000313" key="3">
    <source>
        <dbReference type="EMBL" id="MBW4866217.1"/>
    </source>
</evidence>
<comment type="caution">
    <text evidence="3">The sequence shown here is derived from an EMBL/GenBank/DDBJ whole genome shotgun (WGS) entry which is preliminary data.</text>
</comment>
<dbReference type="Gene3D" id="3.10.129.10">
    <property type="entry name" value="Hotdog Thioesterase"/>
    <property type="match status" value="1"/>
</dbReference>